<name>A0AA38LKL3_TAXCH</name>
<keyword evidence="2" id="KW-1185">Reference proteome</keyword>
<organism evidence="1 2">
    <name type="scientific">Taxus chinensis</name>
    <name type="common">Chinese yew</name>
    <name type="synonym">Taxus wallichiana var. chinensis</name>
    <dbReference type="NCBI Taxonomy" id="29808"/>
    <lineage>
        <taxon>Eukaryota</taxon>
        <taxon>Viridiplantae</taxon>
        <taxon>Streptophyta</taxon>
        <taxon>Embryophyta</taxon>
        <taxon>Tracheophyta</taxon>
        <taxon>Spermatophyta</taxon>
        <taxon>Pinopsida</taxon>
        <taxon>Pinidae</taxon>
        <taxon>Conifers II</taxon>
        <taxon>Cupressales</taxon>
        <taxon>Taxaceae</taxon>
        <taxon>Taxus</taxon>
    </lineage>
</organism>
<comment type="caution">
    <text evidence="1">The sequence shown here is derived from an EMBL/GenBank/DDBJ whole genome shotgun (WGS) entry which is preliminary data.</text>
</comment>
<evidence type="ECO:0000313" key="1">
    <source>
        <dbReference type="EMBL" id="KAH9328383.1"/>
    </source>
</evidence>
<feature type="non-terminal residue" evidence="1">
    <location>
        <position position="67"/>
    </location>
</feature>
<sequence>FILRDLLEIGGGEYLANIPGTGFTGRRIFWGLYEKISPDYQALRQKAADARREILLSRVKDSTLSDA</sequence>
<feature type="non-terminal residue" evidence="1">
    <location>
        <position position="1"/>
    </location>
</feature>
<protein>
    <submittedName>
        <fullName evidence="1">Uncharacterized protein</fullName>
    </submittedName>
</protein>
<dbReference type="Proteomes" id="UP000824469">
    <property type="component" value="Unassembled WGS sequence"/>
</dbReference>
<reference evidence="1 2" key="1">
    <citation type="journal article" date="2021" name="Nat. Plants">
        <title>The Taxus genome provides insights into paclitaxel biosynthesis.</title>
        <authorList>
            <person name="Xiong X."/>
            <person name="Gou J."/>
            <person name="Liao Q."/>
            <person name="Li Y."/>
            <person name="Zhou Q."/>
            <person name="Bi G."/>
            <person name="Li C."/>
            <person name="Du R."/>
            <person name="Wang X."/>
            <person name="Sun T."/>
            <person name="Guo L."/>
            <person name="Liang H."/>
            <person name="Lu P."/>
            <person name="Wu Y."/>
            <person name="Zhang Z."/>
            <person name="Ro D.K."/>
            <person name="Shang Y."/>
            <person name="Huang S."/>
            <person name="Yan J."/>
        </authorList>
    </citation>
    <scope>NUCLEOTIDE SEQUENCE [LARGE SCALE GENOMIC DNA]</scope>
    <source>
        <strain evidence="1">Ta-2019</strain>
    </source>
</reference>
<evidence type="ECO:0000313" key="2">
    <source>
        <dbReference type="Proteomes" id="UP000824469"/>
    </source>
</evidence>
<dbReference type="EMBL" id="JAHRHJ020000001">
    <property type="protein sequence ID" value="KAH9328383.1"/>
    <property type="molecule type" value="Genomic_DNA"/>
</dbReference>
<proteinExistence type="predicted"/>
<accession>A0AA38LKL3</accession>
<gene>
    <name evidence="1" type="ORF">KI387_000491</name>
</gene>
<dbReference type="AlphaFoldDB" id="A0AA38LKL3"/>